<dbReference type="OrthoDB" id="614750at2"/>
<feature type="domain" description="YNCE-like beta-propeller" evidence="2">
    <location>
        <begin position="93"/>
        <end position="243"/>
    </location>
</feature>
<evidence type="ECO:0000256" key="1">
    <source>
        <dbReference type="ARBA" id="ARBA00022729"/>
    </source>
</evidence>
<evidence type="ECO:0000313" key="4">
    <source>
        <dbReference type="Proteomes" id="UP000297654"/>
    </source>
</evidence>
<dbReference type="InterPro" id="IPR011964">
    <property type="entry name" value="YVTN_b-propeller_repeat"/>
</dbReference>
<dbReference type="RefSeq" id="WP_092108855.1">
    <property type="nucleotide sequence ID" value="NZ_FOCN01000005.1"/>
</dbReference>
<keyword evidence="4" id="KW-1185">Reference proteome</keyword>
<reference evidence="3 4" key="1">
    <citation type="submission" date="2019-03" db="EMBL/GenBank/DDBJ databases">
        <title>Genomics of glacier-inhabiting Cryobacterium strains.</title>
        <authorList>
            <person name="Liu Q."/>
            <person name="Xin Y.-H."/>
        </authorList>
    </citation>
    <scope>NUCLEOTIDE SEQUENCE [LARGE SCALE GENOMIC DNA]</scope>
    <source>
        <strain evidence="3 4">Hh15</strain>
    </source>
</reference>
<proteinExistence type="predicted"/>
<dbReference type="Gene3D" id="2.60.40.2700">
    <property type="match status" value="1"/>
</dbReference>
<dbReference type="Proteomes" id="UP000297654">
    <property type="component" value="Unassembled WGS sequence"/>
</dbReference>
<name>A0A1H8EVP6_9MICO</name>
<dbReference type="Gene3D" id="2.130.10.10">
    <property type="entry name" value="YVTN repeat-like/Quinoprotein amine dehydrogenase"/>
    <property type="match status" value="2"/>
</dbReference>
<evidence type="ECO:0000313" key="3">
    <source>
        <dbReference type="EMBL" id="TFB85422.1"/>
    </source>
</evidence>
<comment type="caution">
    <text evidence="3">The sequence shown here is derived from an EMBL/GenBank/DDBJ whole genome shotgun (WGS) entry which is preliminary data.</text>
</comment>
<dbReference type="EMBL" id="SOFF01000041">
    <property type="protein sequence ID" value="TFB85422.1"/>
    <property type="molecule type" value="Genomic_DNA"/>
</dbReference>
<protein>
    <submittedName>
        <fullName evidence="3">YncE family protein</fullName>
    </submittedName>
</protein>
<dbReference type="AlphaFoldDB" id="A0A1H8EVP6"/>
<dbReference type="PANTHER" id="PTHR47197">
    <property type="entry name" value="PROTEIN NIRF"/>
    <property type="match status" value="1"/>
</dbReference>
<dbReference type="Pfam" id="PF21783">
    <property type="entry name" value="YNCE"/>
    <property type="match status" value="1"/>
</dbReference>
<organism evidence="3 4">
    <name type="scientific">Cryobacterium luteum</name>
    <dbReference type="NCBI Taxonomy" id="1424661"/>
    <lineage>
        <taxon>Bacteria</taxon>
        <taxon>Bacillati</taxon>
        <taxon>Actinomycetota</taxon>
        <taxon>Actinomycetes</taxon>
        <taxon>Micrococcales</taxon>
        <taxon>Microbacteriaceae</taxon>
        <taxon>Cryobacterium</taxon>
    </lineage>
</organism>
<sequence>MSAPVTARRRSLGFALTIVTLGAFLLASAPTALAAPATSVPRTVNQPTEIQPAANQLTATPVPAITGTPQAGRRLTSAPGTWKPAPVTLSYRWKVNGVSVPGATASVFTPANSHVGKRVTVTVAGTKAGYQTVSKTSPATRVVAPATIAVGANPREIVVTADGRWAYVANGGAQTVSVIDTTTGTVVATIPLGGTPRALAVSTNQKQVFVSTCSDEKIYALNIATNSVAYSFRVGACGDLVATPDGKSLYIGGSPSLFDITVATIATRSVAEPIFTGAPVGELTPSADRTKVYLSNGDDYGVIIIDTAAPQRPLKEFNTSHPPVASAPSPDGKTVYASLGRDLFTGPSNAVEVIDTATNRVRASIAITAPGALAVSPDGSKLYVLSTENNLIVTVSTATNRVLSRIPVGRAPSSLAVTPDGSRVGITNFGERTVSVLPVF</sequence>
<gene>
    <name evidence="3" type="ORF">E3O10_14885</name>
</gene>
<evidence type="ECO:0000259" key="2">
    <source>
        <dbReference type="Pfam" id="PF21783"/>
    </source>
</evidence>
<dbReference type="InterPro" id="IPR011044">
    <property type="entry name" value="Quino_amine_DH_bsu"/>
</dbReference>
<accession>A0A1H8EVP6</accession>
<dbReference type="PANTHER" id="PTHR47197:SF3">
    <property type="entry name" value="DIHYDRO-HEME D1 DEHYDROGENASE"/>
    <property type="match status" value="1"/>
</dbReference>
<dbReference type="SUPFAM" id="SSF50969">
    <property type="entry name" value="YVTN repeat-like/Quinoprotein amine dehydrogenase"/>
    <property type="match status" value="1"/>
</dbReference>
<dbReference type="STRING" id="1424661.SAMN05216281_10587"/>
<dbReference type="NCBIfam" id="TIGR02276">
    <property type="entry name" value="beta_rpt_yvtn"/>
    <property type="match status" value="2"/>
</dbReference>
<dbReference type="InterPro" id="IPR051200">
    <property type="entry name" value="Host-pathogen_enzymatic-act"/>
</dbReference>
<dbReference type="InterPro" id="IPR006311">
    <property type="entry name" value="TAT_signal"/>
</dbReference>
<dbReference type="InterPro" id="IPR015943">
    <property type="entry name" value="WD40/YVTN_repeat-like_dom_sf"/>
</dbReference>
<dbReference type="PROSITE" id="PS51318">
    <property type="entry name" value="TAT"/>
    <property type="match status" value="1"/>
</dbReference>
<keyword evidence="1" id="KW-0732">Signal</keyword>
<dbReference type="InterPro" id="IPR048433">
    <property type="entry name" value="YNCE-like_beta-prop"/>
</dbReference>